<feature type="coiled-coil region" evidence="1">
    <location>
        <begin position="571"/>
        <end position="598"/>
    </location>
</feature>
<feature type="domain" description="DNA2/NAM7 helicase-like C-terminal" evidence="4">
    <location>
        <begin position="677"/>
        <end position="808"/>
    </location>
</feature>
<evidence type="ECO:0000313" key="6">
    <source>
        <dbReference type="Proteomes" id="UP000604046"/>
    </source>
</evidence>
<feature type="compositionally biased region" description="Polar residues" evidence="2">
    <location>
        <begin position="1084"/>
        <end position="1094"/>
    </location>
</feature>
<dbReference type="GO" id="GO:0031380">
    <property type="term" value="C:nuclear RNA-directed RNA polymerase complex"/>
    <property type="evidence" value="ECO:0007669"/>
    <property type="project" value="TreeGrafter"/>
</dbReference>
<dbReference type="PANTHER" id="PTHR10887:SF341">
    <property type="entry name" value="NFX1-TYPE ZINC FINGER-CONTAINING PROTEIN 1"/>
    <property type="match status" value="1"/>
</dbReference>
<proteinExistence type="predicted"/>
<dbReference type="EMBL" id="CAJNDS010002384">
    <property type="protein sequence ID" value="CAE7456881.1"/>
    <property type="molecule type" value="Genomic_DNA"/>
</dbReference>
<feature type="region of interest" description="Disordered" evidence="2">
    <location>
        <begin position="397"/>
        <end position="421"/>
    </location>
</feature>
<sequence>MPFVEELVHCQVCGYRPKTVRAADHVDRSLIFNGPERQTYDVYHIVGTTQMTQEHAWPVEARTATSVPDLKGRIVFRVRKNIGMQTFRVENLAGHQILTLSDSQAGSSARHVLNACPECPDDPPDAVDVSLRAEIVVSADGAPERQLRYCIVPKSGNFHQLSGEIEEAIRKGDDGDFAGTSTCDLSQLKAIRHALQNRVALIQGPPGTGKTLIGHKLVQLLTGNSRREGGWRVLVLTYKNDALDAFLELCKKAPDSPEVARIGRGSAERARAKKLIQEHAELKQRDAQCKAAVRSAQVKVQEALEQFADRDTYSVDTLLKSVSWDRLRRLLGPESWCAQKLRELETAAGSQLTPFLALSARSMDTNTDVEGIRQHVENELQAWYHRDWALKEVSKGWPQKPAHSANTHSEGFERPARPADMPNTQVVEVETKEEWHQIIQHMNEENCMREAVELRPGVVVEEGWVLRGEHGPGQNEPPTLPARLCFGDDEAQLELQAQMEAEHLAGMGLDGRESRQISQWPLIRMTASQRGPRATKSQKDYDRTSDLHNLHELQRAELVKEQLLEQADICFKVLEHALDGLEQACNELKAHEDDLRRQVFERSRVIGMTISGASIHSALLAQLKPDVVLIEEAAEVLEPAVLAVLAPWVKHLIMIGDTRQLPPMVKTYALKRNHSFDVSMMERLIQNDLPSAELHAQGRMLSEISRLLKPIYAHLSDIVAETGKLSPPRCVASAVFFWHCPHPEQNQEACPYTAKQKSQRGYVNVAECERAVQLAGFFISQGYAPDKITLLAPYEAQVALIRRSLETHLSGYIAGWPAENLRGFGARLDTTLIVGNKVHVTKSLIDEGRIIMATSGDFTPAEGMYSVRVLQRRDAMYEACLTPCLQPIVSSIDRYQGLENDVVIVSLVRSNATNKLGFLKDDGGKRRMCVAQSRARCGLYFIGNADCFSTAPHWKQLLDMLRERGQLGNGFPQRCVRHPGVRKDALEADDLGCKEMCGQPFGCGFPEHLCRLPCHPEDGSHGAESCRCTIAAVGKCDKDPPHVLIVPCIHRAEISDQMPCPNCSRCGGDDGSGHSGWQGAFDPTNASGSTNPAGQNWDWCDRKRKDWHRWPVTDSKRRRCSDRAR</sequence>
<dbReference type="GO" id="GO:0004386">
    <property type="term" value="F:helicase activity"/>
    <property type="evidence" value="ECO:0007669"/>
    <property type="project" value="InterPro"/>
</dbReference>
<accession>A0A812RXG8</accession>
<dbReference type="CDD" id="cd18808">
    <property type="entry name" value="SF1_C_Upf1"/>
    <property type="match status" value="1"/>
</dbReference>
<evidence type="ECO:0000256" key="2">
    <source>
        <dbReference type="SAM" id="MobiDB-lite"/>
    </source>
</evidence>
<organism evidence="5 6">
    <name type="scientific">Symbiodinium natans</name>
    <dbReference type="NCBI Taxonomy" id="878477"/>
    <lineage>
        <taxon>Eukaryota</taxon>
        <taxon>Sar</taxon>
        <taxon>Alveolata</taxon>
        <taxon>Dinophyceae</taxon>
        <taxon>Suessiales</taxon>
        <taxon>Symbiodiniaceae</taxon>
        <taxon>Symbiodinium</taxon>
    </lineage>
</organism>
<dbReference type="Pfam" id="PF13087">
    <property type="entry name" value="AAA_12"/>
    <property type="match status" value="2"/>
</dbReference>
<comment type="caution">
    <text evidence="5">The sequence shown here is derived from an EMBL/GenBank/DDBJ whole genome shotgun (WGS) entry which is preliminary data.</text>
</comment>
<dbReference type="InterPro" id="IPR027417">
    <property type="entry name" value="P-loop_NTPase"/>
</dbReference>
<feature type="domain" description="DNA2/NAM7 helicase-like C-terminal" evidence="4">
    <location>
        <begin position="889"/>
        <end position="945"/>
    </location>
</feature>
<gene>
    <name evidence="5" type="primary">znfx-1</name>
    <name evidence="5" type="ORF">SNAT2548_LOCUS25226</name>
</gene>
<feature type="domain" description="DNA2/NAM7 helicase helicase" evidence="3">
    <location>
        <begin position="533"/>
        <end position="666"/>
    </location>
</feature>
<evidence type="ECO:0000313" key="5">
    <source>
        <dbReference type="EMBL" id="CAE7456881.1"/>
    </source>
</evidence>
<dbReference type="AlphaFoldDB" id="A0A812RXG8"/>
<evidence type="ECO:0000259" key="4">
    <source>
        <dbReference type="Pfam" id="PF13087"/>
    </source>
</evidence>
<dbReference type="InterPro" id="IPR041677">
    <property type="entry name" value="DNA2/NAM7_AAA_11"/>
</dbReference>
<keyword evidence="6" id="KW-1185">Reference proteome</keyword>
<dbReference type="Pfam" id="PF13086">
    <property type="entry name" value="AAA_11"/>
    <property type="match status" value="2"/>
</dbReference>
<evidence type="ECO:0000256" key="1">
    <source>
        <dbReference type="SAM" id="Coils"/>
    </source>
</evidence>
<dbReference type="PANTHER" id="PTHR10887">
    <property type="entry name" value="DNA2/NAM7 HELICASE FAMILY"/>
    <property type="match status" value="1"/>
</dbReference>
<protein>
    <submittedName>
        <fullName evidence="5">Znfx-1 protein</fullName>
    </submittedName>
</protein>
<keyword evidence="1" id="KW-0175">Coiled coil</keyword>
<feature type="domain" description="DNA2/NAM7 helicase helicase" evidence="3">
    <location>
        <begin position="184"/>
        <end position="338"/>
    </location>
</feature>
<dbReference type="Proteomes" id="UP000604046">
    <property type="component" value="Unassembled WGS sequence"/>
</dbReference>
<reference evidence="5" key="1">
    <citation type="submission" date="2021-02" db="EMBL/GenBank/DDBJ databases">
        <authorList>
            <person name="Dougan E. K."/>
            <person name="Rhodes N."/>
            <person name="Thang M."/>
            <person name="Chan C."/>
        </authorList>
    </citation>
    <scope>NUCLEOTIDE SEQUENCE</scope>
</reference>
<evidence type="ECO:0000259" key="3">
    <source>
        <dbReference type="Pfam" id="PF13086"/>
    </source>
</evidence>
<dbReference type="Gene3D" id="3.40.50.300">
    <property type="entry name" value="P-loop containing nucleotide triphosphate hydrolases"/>
    <property type="match status" value="3"/>
</dbReference>
<dbReference type="OrthoDB" id="6144670at2759"/>
<dbReference type="GO" id="GO:0031048">
    <property type="term" value="P:regulatory ncRNA-mediated heterochromatin formation"/>
    <property type="evidence" value="ECO:0007669"/>
    <property type="project" value="TreeGrafter"/>
</dbReference>
<dbReference type="InterPro" id="IPR041679">
    <property type="entry name" value="DNA2/NAM7-like_C"/>
</dbReference>
<dbReference type="InterPro" id="IPR045055">
    <property type="entry name" value="DNA2/NAM7-like"/>
</dbReference>
<dbReference type="InterPro" id="IPR047187">
    <property type="entry name" value="SF1_C_Upf1"/>
</dbReference>
<feature type="region of interest" description="Disordered" evidence="2">
    <location>
        <begin position="1077"/>
        <end position="1097"/>
    </location>
</feature>
<name>A0A812RXG8_9DINO</name>
<dbReference type="SUPFAM" id="SSF52540">
    <property type="entry name" value="P-loop containing nucleoside triphosphate hydrolases"/>
    <property type="match status" value="1"/>
</dbReference>